<feature type="transmembrane region" description="Helical" evidence="7">
    <location>
        <begin position="175"/>
        <end position="196"/>
    </location>
</feature>
<dbReference type="EMBL" id="CDMZ01005710">
    <property type="protein sequence ID" value="CEM53607.1"/>
    <property type="molecule type" value="Genomic_DNA"/>
</dbReference>
<evidence type="ECO:0000256" key="7">
    <source>
        <dbReference type="RuleBase" id="RU363059"/>
    </source>
</evidence>
<feature type="compositionally biased region" description="Low complexity" evidence="8">
    <location>
        <begin position="60"/>
        <end position="76"/>
    </location>
</feature>
<feature type="compositionally biased region" description="Gly residues" evidence="8">
    <location>
        <begin position="341"/>
        <end position="362"/>
    </location>
</feature>
<keyword evidence="4 7" id="KW-0256">Endoplasmic reticulum</keyword>
<evidence type="ECO:0000256" key="3">
    <source>
        <dbReference type="ARBA" id="ARBA00022692"/>
    </source>
</evidence>
<evidence type="ECO:0000256" key="2">
    <source>
        <dbReference type="ARBA" id="ARBA00008917"/>
    </source>
</evidence>
<feature type="transmembrane region" description="Helical" evidence="7">
    <location>
        <begin position="208"/>
        <end position="226"/>
    </location>
</feature>
<protein>
    <recommendedName>
        <fullName evidence="7">Derlin</fullName>
    </recommendedName>
</protein>
<comment type="function">
    <text evidence="7">May be involved in the degradation of misfolded endoplasmic reticulum (ER) luminal proteins.</text>
</comment>
<dbReference type="GO" id="GO:0005789">
    <property type="term" value="C:endoplasmic reticulum membrane"/>
    <property type="evidence" value="ECO:0007669"/>
    <property type="project" value="UniProtKB-SubCell"/>
</dbReference>
<reference evidence="10" key="1">
    <citation type="submission" date="2014-11" db="EMBL/GenBank/DDBJ databases">
        <authorList>
            <person name="Otto D Thomas"/>
            <person name="Naeem Raeece"/>
        </authorList>
    </citation>
    <scope>NUCLEOTIDE SEQUENCE</scope>
</reference>
<comment type="caution">
    <text evidence="7">Lacks conserved residue(s) required for the propagation of feature annotation.</text>
</comment>
<organism evidence="10">
    <name type="scientific">Chromera velia CCMP2878</name>
    <dbReference type="NCBI Taxonomy" id="1169474"/>
    <lineage>
        <taxon>Eukaryota</taxon>
        <taxon>Sar</taxon>
        <taxon>Alveolata</taxon>
        <taxon>Colpodellida</taxon>
        <taxon>Chromeraceae</taxon>
        <taxon>Chromera</taxon>
    </lineage>
</organism>
<dbReference type="VEuPathDB" id="CryptoDB:Cvel_2018"/>
<sequence length="395" mass="42105">MRGLVLCVVGVLLGLLGHDGGVVHAGSLSKTKPVSRQRLRETQSHKDVGDVARRERKSSETASDALSVSSSAVSPSPLSLYGGAAVSPTTRKKKKTAREWQAYFDKKQKPKGLYGAFIRPVMSRYYSVPLVTRLYLTMAALLTASHHMGAEPEMFALEKGRVVRALELWRPFTALAFYGKLSMSMALNLFSLIQYGKGLEKKNGSADTFIFLVTQATLLSLFGFALRMPFLGNCYASAVLLVTAMMEPMAPAQTVFGIGIKMWQIPFATMIVDVLQAQELKAAVPHLVGICTGYIYHYLTKTIPDRGGWNVLGAPKWLKWLMNKDDVTGVIKQQPQKGDQKGGGQAGSGSGGSSSSGGGARKGGSSSASTTGGGQAKRKKYNKKGGGAGAASTGS</sequence>
<feature type="region of interest" description="Disordered" evidence="8">
    <location>
        <begin position="26"/>
        <end position="76"/>
    </location>
</feature>
<dbReference type="AlphaFoldDB" id="A0A0G4I909"/>
<comment type="subcellular location">
    <subcellularLocation>
        <location evidence="1 7">Endoplasmic reticulum membrane</location>
        <topology evidence="1 7">Multi-pass membrane protein</topology>
    </subcellularLocation>
</comment>
<dbReference type="PANTHER" id="PTHR11009">
    <property type="entry name" value="DER1-LIKE PROTEIN, DERLIN"/>
    <property type="match status" value="1"/>
</dbReference>
<evidence type="ECO:0000313" key="10">
    <source>
        <dbReference type="EMBL" id="CEM53607.1"/>
    </source>
</evidence>
<accession>A0A0G4I909</accession>
<evidence type="ECO:0000256" key="4">
    <source>
        <dbReference type="ARBA" id="ARBA00022824"/>
    </source>
</evidence>
<keyword evidence="3 7" id="KW-0812">Transmembrane</keyword>
<evidence type="ECO:0000256" key="9">
    <source>
        <dbReference type="SAM" id="SignalP"/>
    </source>
</evidence>
<evidence type="ECO:0000256" key="6">
    <source>
        <dbReference type="ARBA" id="ARBA00023136"/>
    </source>
</evidence>
<dbReference type="GO" id="GO:0006950">
    <property type="term" value="P:response to stress"/>
    <property type="evidence" value="ECO:0007669"/>
    <property type="project" value="UniProtKB-ARBA"/>
</dbReference>
<dbReference type="Pfam" id="PF04511">
    <property type="entry name" value="DER1"/>
    <property type="match status" value="1"/>
</dbReference>
<comment type="similarity">
    <text evidence="2 7">Belongs to the derlin family.</text>
</comment>
<evidence type="ECO:0000256" key="5">
    <source>
        <dbReference type="ARBA" id="ARBA00022989"/>
    </source>
</evidence>
<feature type="transmembrane region" description="Helical" evidence="7">
    <location>
        <begin position="238"/>
        <end position="260"/>
    </location>
</feature>
<feature type="region of interest" description="Disordered" evidence="8">
    <location>
        <begin position="332"/>
        <end position="395"/>
    </location>
</feature>
<evidence type="ECO:0000256" key="8">
    <source>
        <dbReference type="SAM" id="MobiDB-lite"/>
    </source>
</evidence>
<dbReference type="InterPro" id="IPR007599">
    <property type="entry name" value="DER1"/>
</dbReference>
<feature type="chain" id="PRO_5005192494" description="Derlin" evidence="9">
    <location>
        <begin position="26"/>
        <end position="395"/>
    </location>
</feature>
<keyword evidence="9" id="KW-0732">Signal</keyword>
<dbReference type="SUPFAM" id="SSF144091">
    <property type="entry name" value="Rhomboid-like"/>
    <property type="match status" value="1"/>
</dbReference>
<keyword evidence="6 7" id="KW-0472">Membrane</keyword>
<evidence type="ECO:0000256" key="1">
    <source>
        <dbReference type="ARBA" id="ARBA00004477"/>
    </source>
</evidence>
<keyword evidence="5 7" id="KW-1133">Transmembrane helix</keyword>
<name>A0A0G4I909_9ALVE</name>
<dbReference type="PhylomeDB" id="A0A0G4I909"/>
<proteinExistence type="inferred from homology"/>
<feature type="signal peptide" evidence="9">
    <location>
        <begin position="1"/>
        <end position="25"/>
    </location>
</feature>
<gene>
    <name evidence="10" type="ORF">Cvel_2018</name>
</gene>
<dbReference type="InterPro" id="IPR035952">
    <property type="entry name" value="Rhomboid-like_sf"/>
</dbReference>
<dbReference type="Gene3D" id="1.20.1540.10">
    <property type="entry name" value="Rhomboid-like"/>
    <property type="match status" value="1"/>
</dbReference>
<feature type="compositionally biased region" description="Basic and acidic residues" evidence="8">
    <location>
        <begin position="38"/>
        <end position="59"/>
    </location>
</feature>